<proteinExistence type="predicted"/>
<accession>A0A2X3IMT1</accession>
<evidence type="ECO:0000313" key="2">
    <source>
        <dbReference type="EMBL" id="SQC93682.1"/>
    </source>
</evidence>
<name>A0A2X3IMT1_9ENTR</name>
<organism evidence="2 3">
    <name type="scientific">Cedecea neteri</name>
    <dbReference type="NCBI Taxonomy" id="158822"/>
    <lineage>
        <taxon>Bacteria</taxon>
        <taxon>Pseudomonadati</taxon>
        <taxon>Pseudomonadota</taxon>
        <taxon>Gammaproteobacteria</taxon>
        <taxon>Enterobacterales</taxon>
        <taxon>Enterobacteriaceae</taxon>
        <taxon>Cedecea</taxon>
    </lineage>
</organism>
<evidence type="ECO:0000256" key="1">
    <source>
        <dbReference type="SAM" id="MobiDB-lite"/>
    </source>
</evidence>
<evidence type="ECO:0000313" key="3">
    <source>
        <dbReference type="Proteomes" id="UP000251197"/>
    </source>
</evidence>
<gene>
    <name evidence="2" type="ORF">NCTC12120_06797</name>
</gene>
<feature type="region of interest" description="Disordered" evidence="1">
    <location>
        <begin position="1"/>
        <end position="29"/>
    </location>
</feature>
<protein>
    <recommendedName>
        <fullName evidence="4">DUF2235 domain-containing protein</fullName>
    </recommendedName>
</protein>
<evidence type="ECO:0008006" key="4">
    <source>
        <dbReference type="Google" id="ProtNLM"/>
    </source>
</evidence>
<sequence length="96" mass="10405">MASSASAKKTPKDNSGAEPEQRAQAAKKKREITLTIGVFFDGTGNNANNSGARQAACTGEHFGMNDAESTSALEQCIRLKRGSQWHRGRRLSRLLQ</sequence>
<dbReference type="Proteomes" id="UP000251197">
    <property type="component" value="Unassembled WGS sequence"/>
</dbReference>
<dbReference type="EMBL" id="UAVU01000011">
    <property type="protein sequence ID" value="SQC93682.1"/>
    <property type="molecule type" value="Genomic_DNA"/>
</dbReference>
<reference evidence="2 3" key="1">
    <citation type="submission" date="2018-06" db="EMBL/GenBank/DDBJ databases">
        <authorList>
            <consortium name="Pathogen Informatics"/>
            <person name="Doyle S."/>
        </authorList>
    </citation>
    <scope>NUCLEOTIDE SEQUENCE [LARGE SCALE GENOMIC DNA]</scope>
    <source>
        <strain evidence="2 3">NCTC12120</strain>
    </source>
</reference>
<dbReference type="AlphaFoldDB" id="A0A2X3IMT1"/>